<dbReference type="GO" id="GO:0006298">
    <property type="term" value="P:mismatch repair"/>
    <property type="evidence" value="ECO:0007669"/>
    <property type="project" value="TreeGrafter"/>
</dbReference>
<evidence type="ECO:0000256" key="13">
    <source>
        <dbReference type="ARBA" id="ARBA00023211"/>
    </source>
</evidence>
<sequence>MNQASLFAENQCSVLHFEQRARSRGFRAVAGIDEAGRGPLAGPVVAAAVILPEDFELDGLTDSKQIGPARCRALYPEIRRKALSVGVGVASAQLIDRVNILQATLIAMQRAVARLAPSPDYLLIDGITPLPVSTEQLTLKQGDARSLSIAAASVVAKVIRDRIMESFDRAYPGYGFAGHKGYGSRAHREAIARLKPCPQHRTTFRGVREHLEGS</sequence>
<evidence type="ECO:0000256" key="3">
    <source>
        <dbReference type="ARBA" id="ARBA00004065"/>
    </source>
</evidence>
<dbReference type="OrthoDB" id="9803420at2"/>
<comment type="cofactor">
    <cofactor evidence="14 15">
        <name>Mn(2+)</name>
        <dbReference type="ChEBI" id="CHEBI:29035"/>
    </cofactor>
    <cofactor evidence="14 15">
        <name>Mg(2+)</name>
        <dbReference type="ChEBI" id="CHEBI:18420"/>
    </cofactor>
    <text evidence="14 15">Manganese or magnesium. Binds 1 divalent metal ion per monomer in the absence of substrate. May bind a second metal ion after substrate binding.</text>
</comment>
<dbReference type="HAMAP" id="MF_00052_B">
    <property type="entry name" value="RNase_HII_B"/>
    <property type="match status" value="1"/>
</dbReference>
<keyword evidence="13 14" id="KW-0464">Manganese</keyword>
<evidence type="ECO:0000256" key="6">
    <source>
        <dbReference type="ARBA" id="ARBA00012180"/>
    </source>
</evidence>
<protein>
    <recommendedName>
        <fullName evidence="7 14">Ribonuclease HII</fullName>
        <shortName evidence="14">RNase HII</shortName>
        <ecNumber evidence="6 14">3.1.26.4</ecNumber>
    </recommendedName>
</protein>
<dbReference type="InterPro" id="IPR036397">
    <property type="entry name" value="RNaseH_sf"/>
</dbReference>
<evidence type="ECO:0000256" key="2">
    <source>
        <dbReference type="ARBA" id="ARBA00001946"/>
    </source>
</evidence>
<dbReference type="InterPro" id="IPR022898">
    <property type="entry name" value="RNase_HII"/>
</dbReference>
<feature type="domain" description="RNase H type-2" evidence="17">
    <location>
        <begin position="27"/>
        <end position="214"/>
    </location>
</feature>
<organism evidence="18 19">
    <name type="scientific">Geoalkalibacter subterraneus</name>
    <dbReference type="NCBI Taxonomy" id="483547"/>
    <lineage>
        <taxon>Bacteria</taxon>
        <taxon>Pseudomonadati</taxon>
        <taxon>Thermodesulfobacteriota</taxon>
        <taxon>Desulfuromonadia</taxon>
        <taxon>Desulfuromonadales</taxon>
        <taxon>Geoalkalibacteraceae</taxon>
        <taxon>Geoalkalibacter</taxon>
    </lineage>
</organism>
<dbReference type="GO" id="GO:0005737">
    <property type="term" value="C:cytoplasm"/>
    <property type="evidence" value="ECO:0007669"/>
    <property type="project" value="UniProtKB-SubCell"/>
</dbReference>
<keyword evidence="19" id="KW-1185">Reference proteome</keyword>
<evidence type="ECO:0000256" key="11">
    <source>
        <dbReference type="ARBA" id="ARBA00022759"/>
    </source>
</evidence>
<evidence type="ECO:0000256" key="1">
    <source>
        <dbReference type="ARBA" id="ARBA00000077"/>
    </source>
</evidence>
<keyword evidence="8 14" id="KW-0963">Cytoplasm</keyword>
<dbReference type="AlphaFoldDB" id="A0A0B5FT21"/>
<evidence type="ECO:0000313" key="18">
    <source>
        <dbReference type="EMBL" id="AJF07305.1"/>
    </source>
</evidence>
<dbReference type="EC" id="3.1.26.4" evidence="6 14"/>
<evidence type="ECO:0000259" key="17">
    <source>
        <dbReference type="PROSITE" id="PS51975"/>
    </source>
</evidence>
<dbReference type="GO" id="GO:0030145">
    <property type="term" value="F:manganese ion binding"/>
    <property type="evidence" value="ECO:0007669"/>
    <property type="project" value="UniProtKB-UniRule"/>
</dbReference>
<feature type="binding site" evidence="14 15">
    <location>
        <position position="34"/>
    </location>
    <ligand>
        <name>a divalent metal cation</name>
        <dbReference type="ChEBI" id="CHEBI:60240"/>
    </ligand>
</feature>
<dbReference type="CDD" id="cd07182">
    <property type="entry name" value="RNase_HII_bacteria_HII_like"/>
    <property type="match status" value="1"/>
</dbReference>
<keyword evidence="12 14" id="KW-0378">Hydrolase</keyword>
<dbReference type="PANTHER" id="PTHR10954:SF18">
    <property type="entry name" value="RIBONUCLEASE HII"/>
    <property type="match status" value="1"/>
</dbReference>
<dbReference type="GO" id="GO:0004523">
    <property type="term" value="F:RNA-DNA hybrid ribonuclease activity"/>
    <property type="evidence" value="ECO:0007669"/>
    <property type="project" value="UniProtKB-UniRule"/>
</dbReference>
<dbReference type="SUPFAM" id="SSF53098">
    <property type="entry name" value="Ribonuclease H-like"/>
    <property type="match status" value="1"/>
</dbReference>
<evidence type="ECO:0000256" key="9">
    <source>
        <dbReference type="ARBA" id="ARBA00022722"/>
    </source>
</evidence>
<dbReference type="Pfam" id="PF01351">
    <property type="entry name" value="RNase_HII"/>
    <property type="match status" value="1"/>
</dbReference>
<accession>A0A0B5FT21</accession>
<proteinExistence type="inferred from homology"/>
<comment type="catalytic activity">
    <reaction evidence="1 14 15 16">
        <text>Endonucleolytic cleavage to 5'-phosphomonoester.</text>
        <dbReference type="EC" id="3.1.26.4"/>
    </reaction>
</comment>
<dbReference type="GO" id="GO:0043137">
    <property type="term" value="P:DNA replication, removal of RNA primer"/>
    <property type="evidence" value="ECO:0007669"/>
    <property type="project" value="TreeGrafter"/>
</dbReference>
<evidence type="ECO:0000256" key="15">
    <source>
        <dbReference type="PROSITE-ProRule" id="PRU01319"/>
    </source>
</evidence>
<dbReference type="HOGENOM" id="CLU_036532_3_2_7"/>
<dbReference type="InterPro" id="IPR012337">
    <property type="entry name" value="RNaseH-like_sf"/>
</dbReference>
<dbReference type="InterPro" id="IPR024567">
    <property type="entry name" value="RNase_HII/HIII_dom"/>
</dbReference>
<dbReference type="NCBIfam" id="NF000595">
    <property type="entry name" value="PRK00015.1-3"/>
    <property type="match status" value="1"/>
</dbReference>
<feature type="binding site" evidence="14 15">
    <location>
        <position position="33"/>
    </location>
    <ligand>
        <name>a divalent metal cation</name>
        <dbReference type="ChEBI" id="CHEBI:60240"/>
    </ligand>
</feature>
<dbReference type="KEGG" id="gsb:GSUB_13075"/>
<reference evidence="18 19" key="1">
    <citation type="journal article" date="2015" name="Genome Announc.">
        <title>Genomes of Geoalkalibacter ferrihydriticus Z-0531T and Geoalkalibacter subterraneus Red1T, Two Haloalkaliphilic Metal-Reducing Deltaproteobacteria.</title>
        <authorList>
            <person name="Badalamenti J.P."/>
            <person name="Krajmalnik-Brown R."/>
            <person name="Torres C.I."/>
            <person name="Bond D.R."/>
        </authorList>
    </citation>
    <scope>NUCLEOTIDE SEQUENCE [LARGE SCALE GENOMIC DNA]</scope>
    <source>
        <strain evidence="18 19">Red1</strain>
    </source>
</reference>
<comment type="function">
    <text evidence="3 14 16">Endonuclease that specifically degrades the RNA of RNA-DNA hybrids.</text>
</comment>
<evidence type="ECO:0000256" key="5">
    <source>
        <dbReference type="ARBA" id="ARBA00007383"/>
    </source>
</evidence>
<dbReference type="PANTHER" id="PTHR10954">
    <property type="entry name" value="RIBONUCLEASE H2 SUBUNIT A"/>
    <property type="match status" value="1"/>
</dbReference>
<keyword evidence="11 14" id="KW-0255">Endonuclease</keyword>
<keyword evidence="10 14" id="KW-0479">Metal-binding</keyword>
<dbReference type="STRING" id="483547.GSUB_13075"/>
<dbReference type="EMBL" id="CP010311">
    <property type="protein sequence ID" value="AJF07305.1"/>
    <property type="molecule type" value="Genomic_DNA"/>
</dbReference>
<gene>
    <name evidence="14" type="primary">rnhB</name>
    <name evidence="18" type="ORF">GSUB_13075</name>
</gene>
<evidence type="ECO:0000256" key="10">
    <source>
        <dbReference type="ARBA" id="ARBA00022723"/>
    </source>
</evidence>
<comment type="subcellular location">
    <subcellularLocation>
        <location evidence="4 14">Cytoplasm</location>
    </subcellularLocation>
</comment>
<evidence type="ECO:0000313" key="19">
    <source>
        <dbReference type="Proteomes" id="UP000035036"/>
    </source>
</evidence>
<comment type="cofactor">
    <cofactor evidence="2">
        <name>Mg(2+)</name>
        <dbReference type="ChEBI" id="CHEBI:18420"/>
    </cofactor>
</comment>
<feature type="binding site" evidence="14 15">
    <location>
        <position position="125"/>
    </location>
    <ligand>
        <name>a divalent metal cation</name>
        <dbReference type="ChEBI" id="CHEBI:60240"/>
    </ligand>
</feature>
<keyword evidence="9 14" id="KW-0540">Nuclease</keyword>
<dbReference type="Gene3D" id="3.30.420.10">
    <property type="entry name" value="Ribonuclease H-like superfamily/Ribonuclease H"/>
    <property type="match status" value="1"/>
</dbReference>
<dbReference type="InterPro" id="IPR001352">
    <property type="entry name" value="RNase_HII/HIII"/>
</dbReference>
<dbReference type="GO" id="GO:0003723">
    <property type="term" value="F:RNA binding"/>
    <property type="evidence" value="ECO:0007669"/>
    <property type="project" value="UniProtKB-UniRule"/>
</dbReference>
<evidence type="ECO:0000256" key="7">
    <source>
        <dbReference type="ARBA" id="ARBA00019179"/>
    </source>
</evidence>
<name>A0A0B5FT21_9BACT</name>
<dbReference type="RefSeq" id="WP_040201179.1">
    <property type="nucleotide sequence ID" value="NZ_CP010311.1"/>
</dbReference>
<dbReference type="PROSITE" id="PS51975">
    <property type="entry name" value="RNASE_H_2"/>
    <property type="match status" value="1"/>
</dbReference>
<evidence type="ECO:0000256" key="12">
    <source>
        <dbReference type="ARBA" id="ARBA00022801"/>
    </source>
</evidence>
<dbReference type="NCBIfam" id="NF000594">
    <property type="entry name" value="PRK00015.1-1"/>
    <property type="match status" value="1"/>
</dbReference>
<evidence type="ECO:0000256" key="16">
    <source>
        <dbReference type="RuleBase" id="RU003515"/>
    </source>
</evidence>
<dbReference type="Proteomes" id="UP000035036">
    <property type="component" value="Chromosome"/>
</dbReference>
<comment type="similarity">
    <text evidence="5 14 16">Belongs to the RNase HII family.</text>
</comment>
<dbReference type="GO" id="GO:0032299">
    <property type="term" value="C:ribonuclease H2 complex"/>
    <property type="evidence" value="ECO:0007669"/>
    <property type="project" value="TreeGrafter"/>
</dbReference>
<evidence type="ECO:0000256" key="4">
    <source>
        <dbReference type="ARBA" id="ARBA00004496"/>
    </source>
</evidence>
<evidence type="ECO:0000256" key="14">
    <source>
        <dbReference type="HAMAP-Rule" id="MF_00052"/>
    </source>
</evidence>
<evidence type="ECO:0000256" key="8">
    <source>
        <dbReference type="ARBA" id="ARBA00022490"/>
    </source>
</evidence>